<evidence type="ECO:0000313" key="2">
    <source>
        <dbReference type="Proteomes" id="UP001056778"/>
    </source>
</evidence>
<gene>
    <name evidence="1" type="ORF">MML48_5g00012553</name>
</gene>
<sequence length="1043" mass="117532">MMTATTVTKFIEFETMTKYPNTSVEKAFNEINSWETNWIYSKHTGKEFGKFVATAGKFYHDAEDKGIQTSQDARFYALSRKFTPFSTEGKDLVIQFTVKHEQNIDCGGGYIKVFDCSLEQEDMHGESPYRLMFGPDICGPGTKKVHVIINYKDKNVLINKDIRCKDDVYTHAYTLIIKPDNTYEVQIDGEKVESGELEADWDLLPPKKIKDPEAKKPEDWDDRATIPDPDDKKPDDWDKPEHIADPDATKPDDWDDEMDGEWEPPMIDNPEYKGEWSPKQIDNPAYKGAWVHPEIDNPEYMADSNLYQQPEICAVGFDLWQVKSGTIFDDVLVTDDVEYAKSALSELKAKQDGEKKMKEEQDKAERDATASEKKENESDDDDEEDYMEDDDEEDKVPPIEFKATKCPTDELSLSNCAIVNESDFPQDVKFIDIHTGGNQHYIFSIKSHSDIPKKQIGFSLPQRKWAVLSLNQEIDVKPTKVEEYLTTIIVEADYMQKKTISTEQYDTDDMSKDFLAKFPRQVFTVSQQLAFFFKNKLLSLVVKDLEGCKHVKGILLYGPPGTGKTLMARQIGNMLNAREPKIVNGPQILDKYVGESEANVRRLFAEAEEEEKRAGPNSGLHIIIFDEIDAICKSRGSVAGNTGVHDTVVNQLLSKIDGVEQLNNILVIGMTNRRDMIDEALMRPGRLEVQVEISLPNEDGRIQILNIHTAKMRSYNKISSDVDSKELAVLTKNFSGAELEGLVRAAQSTAMNRLIKASNKVEVDPEALEKLLVTRADFLHALENDIKPAFGTSQEILSRFLARGIINWGNPVKNILEDGMLYIQQAKAKDTAGIVSVLLEGPPNSGKTALAAQLAKNSDFPFIKACTPEEMVGFTETAKCLNIRKIFDDAYRSTLSCIVVDNIERLLDYGPIGPRYSNLTLQALLVLLKKEPPAGKKLLVLCTSSRRQVLEDMEMLSAFTGILHVPNISNAEFLLATLDYLEIFTGDELKQIAKNVQGRRLFIGIKKLLALIDMVKQSREGHRVVKFLTKLEEEGGLEDVGVC</sequence>
<keyword evidence="2" id="KW-1185">Reference proteome</keyword>
<dbReference type="EMBL" id="CM043019">
    <property type="protein sequence ID" value="KAI4461371.1"/>
    <property type="molecule type" value="Genomic_DNA"/>
</dbReference>
<protein>
    <submittedName>
        <fullName evidence="1">Vesicular-fusion protein nsf</fullName>
    </submittedName>
</protein>
<proteinExistence type="predicted"/>
<organism evidence="1 2">
    <name type="scientific">Holotrichia oblita</name>
    <name type="common">Chafer beetle</name>
    <dbReference type="NCBI Taxonomy" id="644536"/>
    <lineage>
        <taxon>Eukaryota</taxon>
        <taxon>Metazoa</taxon>
        <taxon>Ecdysozoa</taxon>
        <taxon>Arthropoda</taxon>
        <taxon>Hexapoda</taxon>
        <taxon>Insecta</taxon>
        <taxon>Pterygota</taxon>
        <taxon>Neoptera</taxon>
        <taxon>Endopterygota</taxon>
        <taxon>Coleoptera</taxon>
        <taxon>Polyphaga</taxon>
        <taxon>Scarabaeiformia</taxon>
        <taxon>Scarabaeidae</taxon>
        <taxon>Melolonthinae</taxon>
        <taxon>Holotrichia</taxon>
    </lineage>
</organism>
<accession>A0ACB9T3I0</accession>
<dbReference type="Proteomes" id="UP001056778">
    <property type="component" value="Chromosome 5"/>
</dbReference>
<comment type="caution">
    <text evidence="1">The sequence shown here is derived from an EMBL/GenBank/DDBJ whole genome shotgun (WGS) entry which is preliminary data.</text>
</comment>
<name>A0ACB9T3I0_HOLOL</name>
<reference evidence="1" key="1">
    <citation type="submission" date="2022-04" db="EMBL/GenBank/DDBJ databases">
        <title>Chromosome-scale genome assembly of Holotrichia oblita Faldermann.</title>
        <authorList>
            <person name="Rongchong L."/>
        </authorList>
    </citation>
    <scope>NUCLEOTIDE SEQUENCE</scope>
    <source>
        <strain evidence="1">81SQS9</strain>
    </source>
</reference>
<evidence type="ECO:0000313" key="1">
    <source>
        <dbReference type="EMBL" id="KAI4461371.1"/>
    </source>
</evidence>